<dbReference type="EMBL" id="BTRK01000005">
    <property type="protein sequence ID" value="GMR53374.1"/>
    <property type="molecule type" value="Genomic_DNA"/>
</dbReference>
<comment type="caution">
    <text evidence="1">The sequence shown here is derived from an EMBL/GenBank/DDBJ whole genome shotgun (WGS) entry which is preliminary data.</text>
</comment>
<evidence type="ECO:0000313" key="2">
    <source>
        <dbReference type="Proteomes" id="UP001328107"/>
    </source>
</evidence>
<gene>
    <name evidence="1" type="ORF">PMAYCL1PPCAC_23569</name>
</gene>
<dbReference type="GO" id="GO:0020037">
    <property type="term" value="F:heme binding"/>
    <property type="evidence" value="ECO:0007669"/>
    <property type="project" value="InterPro"/>
</dbReference>
<dbReference type="AlphaFoldDB" id="A0AAN5CZ63"/>
<feature type="non-terminal residue" evidence="1">
    <location>
        <position position="1"/>
    </location>
</feature>
<accession>A0AAN5CZ63</accession>
<proteinExistence type="predicted"/>
<reference evidence="2" key="1">
    <citation type="submission" date="2022-10" db="EMBL/GenBank/DDBJ databases">
        <title>Genome assembly of Pristionchus species.</title>
        <authorList>
            <person name="Yoshida K."/>
            <person name="Sommer R.J."/>
        </authorList>
    </citation>
    <scope>NUCLEOTIDE SEQUENCE [LARGE SCALE GENOMIC DNA]</scope>
    <source>
        <strain evidence="2">RS5460</strain>
    </source>
</reference>
<keyword evidence="2" id="KW-1185">Reference proteome</keyword>
<organism evidence="1 2">
    <name type="scientific">Pristionchus mayeri</name>
    <dbReference type="NCBI Taxonomy" id="1317129"/>
    <lineage>
        <taxon>Eukaryota</taxon>
        <taxon>Metazoa</taxon>
        <taxon>Ecdysozoa</taxon>
        <taxon>Nematoda</taxon>
        <taxon>Chromadorea</taxon>
        <taxon>Rhabditida</taxon>
        <taxon>Rhabditina</taxon>
        <taxon>Diplogasteromorpha</taxon>
        <taxon>Diplogasteroidea</taxon>
        <taxon>Neodiplogasteridae</taxon>
        <taxon>Pristionchus</taxon>
    </lineage>
</organism>
<evidence type="ECO:0000313" key="1">
    <source>
        <dbReference type="EMBL" id="GMR53374.1"/>
    </source>
</evidence>
<dbReference type="Proteomes" id="UP001328107">
    <property type="component" value="Unassembled WGS sequence"/>
</dbReference>
<protein>
    <submittedName>
        <fullName evidence="1">Uncharacterized protein</fullName>
    </submittedName>
</protein>
<sequence>SSSSSSFVSSMYMMTPFVSERVPLLDSSSSSSIHRLWRKQGKSTRRLGRFIQKFKESMDARSALADTMLMAVSTALQVVPRRSSRRLSDFSDIAHLTVQFDGVTLSHQQRKLIKNGYESWRKKSCLSAGRWVHSFVASKDDRLREMMERNEVTTKRHEETMTQLLDMAVESLESLDDSLGPLLISYTSPQGAFEEKAGFDRVYWSRVSEGMCQLARHFPSKANKYETVCAWRIVVLFICNKIELGFNLLEKEPKDGFDNPCYRNNQ</sequence>
<dbReference type="GO" id="GO:0019825">
    <property type="term" value="F:oxygen binding"/>
    <property type="evidence" value="ECO:0007669"/>
    <property type="project" value="InterPro"/>
</dbReference>
<dbReference type="InterPro" id="IPR012292">
    <property type="entry name" value="Globin/Proto"/>
</dbReference>
<dbReference type="Gene3D" id="1.10.490.10">
    <property type="entry name" value="Globins"/>
    <property type="match status" value="1"/>
</dbReference>
<name>A0AAN5CZ63_9BILA</name>